<evidence type="ECO:0000256" key="1">
    <source>
        <dbReference type="ARBA" id="ARBA00022468"/>
    </source>
</evidence>
<gene>
    <name evidence="4" type="ORF">RFI_22437</name>
</gene>
<dbReference type="SUPFAM" id="SSF47923">
    <property type="entry name" value="Ypt/Rab-GAP domain of gyp1p"/>
    <property type="match status" value="1"/>
</dbReference>
<dbReference type="Proteomes" id="UP000023152">
    <property type="component" value="Unassembled WGS sequence"/>
</dbReference>
<name>X6MNE6_RETFI</name>
<sequence length="305" mass="35841">MVYNINSENAIALMKLISNFFGSEIPPNEVLENTSATYHYNQGLYDSGLNASLYLKLHYIQHKLLKHFDLNIYAHFEKIGLQPQLYLLRWIRVLFSREFYIDQTIQLWDELFSSYSLIEFIEYISIAMIYNVRDKLLERKDVSAMTILLTYPKHETDVQSLADTARKIQKGLIKLEFDKELYSQLATKKVRKLVRIAQQMFKNVDQESSPSRNKDSNETRKSTYEEWINDNQPGIRVPGYCDLTLSDKLRIQQILKVYKSITSTQDPIRMGYLVKRGGGKGGLFSRKTLKLRWFVIENEKLAYYK</sequence>
<feature type="domain" description="PH" evidence="2">
    <location>
        <begin position="266"/>
        <end position="305"/>
    </location>
</feature>
<dbReference type="Pfam" id="PF00566">
    <property type="entry name" value="RabGAP-TBC"/>
    <property type="match status" value="1"/>
</dbReference>
<evidence type="ECO:0000313" key="5">
    <source>
        <dbReference type="Proteomes" id="UP000023152"/>
    </source>
</evidence>
<dbReference type="PROSITE" id="PS50086">
    <property type="entry name" value="TBC_RABGAP"/>
    <property type="match status" value="1"/>
</dbReference>
<evidence type="ECO:0000259" key="3">
    <source>
        <dbReference type="PROSITE" id="PS50086"/>
    </source>
</evidence>
<dbReference type="InterPro" id="IPR000195">
    <property type="entry name" value="Rab-GAP-TBC_dom"/>
</dbReference>
<dbReference type="PANTHER" id="PTHR22957:SF337">
    <property type="entry name" value="TBC1 DOMAIN FAMILY MEMBER 5"/>
    <property type="match status" value="1"/>
</dbReference>
<dbReference type="GO" id="GO:0005096">
    <property type="term" value="F:GTPase activator activity"/>
    <property type="evidence" value="ECO:0007669"/>
    <property type="project" value="UniProtKB-KW"/>
</dbReference>
<dbReference type="EMBL" id="ASPP01019646">
    <property type="protein sequence ID" value="ETO14932.1"/>
    <property type="molecule type" value="Genomic_DNA"/>
</dbReference>
<dbReference type="AlphaFoldDB" id="X6MNE6"/>
<dbReference type="Gene3D" id="2.30.29.30">
    <property type="entry name" value="Pleckstrin-homology domain (PH domain)/Phosphotyrosine-binding domain (PTB)"/>
    <property type="match status" value="1"/>
</dbReference>
<dbReference type="Gene3D" id="1.10.472.80">
    <property type="entry name" value="Ypt/Rab-GAP domain of gyp1p, domain 3"/>
    <property type="match status" value="1"/>
</dbReference>
<accession>X6MNE6</accession>
<organism evidence="4 5">
    <name type="scientific">Reticulomyxa filosa</name>
    <dbReference type="NCBI Taxonomy" id="46433"/>
    <lineage>
        <taxon>Eukaryota</taxon>
        <taxon>Sar</taxon>
        <taxon>Rhizaria</taxon>
        <taxon>Retaria</taxon>
        <taxon>Foraminifera</taxon>
        <taxon>Monothalamids</taxon>
        <taxon>Reticulomyxidae</taxon>
        <taxon>Reticulomyxa</taxon>
    </lineage>
</organism>
<keyword evidence="5" id="KW-1185">Reference proteome</keyword>
<dbReference type="PROSITE" id="PS50003">
    <property type="entry name" value="PH_DOMAIN"/>
    <property type="match status" value="1"/>
</dbReference>
<keyword evidence="1" id="KW-0343">GTPase activation</keyword>
<dbReference type="InterPro" id="IPR001849">
    <property type="entry name" value="PH_domain"/>
</dbReference>
<feature type="domain" description="Rab-GAP TBC" evidence="3">
    <location>
        <begin position="1"/>
        <end position="115"/>
    </location>
</feature>
<dbReference type="InterPro" id="IPR035969">
    <property type="entry name" value="Rab-GAP_TBC_sf"/>
</dbReference>
<proteinExistence type="predicted"/>
<protein>
    <submittedName>
        <fullName evidence="4">RabGAP/TBC domain-containing protein</fullName>
    </submittedName>
</protein>
<dbReference type="PANTHER" id="PTHR22957">
    <property type="entry name" value="TBC1 DOMAIN FAMILY MEMBER GTPASE-ACTIVATING PROTEIN"/>
    <property type="match status" value="1"/>
</dbReference>
<comment type="caution">
    <text evidence="4">The sequence shown here is derived from an EMBL/GenBank/DDBJ whole genome shotgun (WGS) entry which is preliminary data.</text>
</comment>
<reference evidence="4 5" key="1">
    <citation type="journal article" date="2013" name="Curr. Biol.">
        <title>The Genome of the Foraminiferan Reticulomyxa filosa.</title>
        <authorList>
            <person name="Glockner G."/>
            <person name="Hulsmann N."/>
            <person name="Schleicher M."/>
            <person name="Noegel A.A."/>
            <person name="Eichinger L."/>
            <person name="Gallinger C."/>
            <person name="Pawlowski J."/>
            <person name="Sierra R."/>
            <person name="Euteneuer U."/>
            <person name="Pillet L."/>
            <person name="Moustafa A."/>
            <person name="Platzer M."/>
            <person name="Groth M."/>
            <person name="Szafranski K."/>
            <person name="Schliwa M."/>
        </authorList>
    </citation>
    <scope>NUCLEOTIDE SEQUENCE [LARGE SCALE GENOMIC DNA]</scope>
</reference>
<dbReference type="SUPFAM" id="SSF50729">
    <property type="entry name" value="PH domain-like"/>
    <property type="match status" value="1"/>
</dbReference>
<dbReference type="InterPro" id="IPR011993">
    <property type="entry name" value="PH-like_dom_sf"/>
</dbReference>
<evidence type="ECO:0000313" key="4">
    <source>
        <dbReference type="EMBL" id="ETO14932.1"/>
    </source>
</evidence>
<evidence type="ECO:0000259" key="2">
    <source>
        <dbReference type="PROSITE" id="PS50003"/>
    </source>
</evidence>
<dbReference type="OrthoDB" id="10263206at2759"/>
<feature type="non-terminal residue" evidence="4">
    <location>
        <position position="305"/>
    </location>
</feature>